<proteinExistence type="predicted"/>
<accession>A0A0L8FSN0</accession>
<gene>
    <name evidence="1" type="ORF">OCBIM_22008942mg</name>
</gene>
<evidence type="ECO:0000313" key="1">
    <source>
        <dbReference type="EMBL" id="KOF67721.1"/>
    </source>
</evidence>
<dbReference type="EMBL" id="KQ426816">
    <property type="protein sequence ID" value="KOF67721.1"/>
    <property type="molecule type" value="Genomic_DNA"/>
</dbReference>
<sequence>METAESFPEKNLKQFQMRINFAMDGMMEHIISKINIIFWFDFACGLYNKVCCSEAELKRQFKVYDPNEQIPADKLKYPTY</sequence>
<protein>
    <submittedName>
        <fullName evidence="1">Uncharacterized protein</fullName>
    </submittedName>
</protein>
<dbReference type="AlphaFoldDB" id="A0A0L8FSN0"/>
<reference evidence="1" key="1">
    <citation type="submission" date="2015-07" db="EMBL/GenBank/DDBJ databases">
        <title>MeaNS - Measles Nucleotide Surveillance Program.</title>
        <authorList>
            <person name="Tran T."/>
            <person name="Druce J."/>
        </authorList>
    </citation>
    <scope>NUCLEOTIDE SEQUENCE</scope>
    <source>
        <strain evidence="1">UCB-OBI-ISO-001</strain>
        <tissue evidence="1">Gonad</tissue>
    </source>
</reference>
<organism evidence="1">
    <name type="scientific">Octopus bimaculoides</name>
    <name type="common">California two-spotted octopus</name>
    <dbReference type="NCBI Taxonomy" id="37653"/>
    <lineage>
        <taxon>Eukaryota</taxon>
        <taxon>Metazoa</taxon>
        <taxon>Spiralia</taxon>
        <taxon>Lophotrochozoa</taxon>
        <taxon>Mollusca</taxon>
        <taxon>Cephalopoda</taxon>
        <taxon>Coleoidea</taxon>
        <taxon>Octopodiformes</taxon>
        <taxon>Octopoda</taxon>
        <taxon>Incirrata</taxon>
        <taxon>Octopodidae</taxon>
        <taxon>Octopus</taxon>
    </lineage>
</organism>
<name>A0A0L8FSN0_OCTBM</name>